<dbReference type="InterPro" id="IPR036188">
    <property type="entry name" value="FAD/NAD-bd_sf"/>
</dbReference>
<evidence type="ECO:0000313" key="3">
    <source>
        <dbReference type="Proteomes" id="UP000269265"/>
    </source>
</evidence>
<dbReference type="RefSeq" id="WP_125243732.1">
    <property type="nucleotide sequence ID" value="NZ_RSED01000009.1"/>
</dbReference>
<evidence type="ECO:0000313" key="2">
    <source>
        <dbReference type="EMBL" id="RRS03892.1"/>
    </source>
</evidence>
<dbReference type="AlphaFoldDB" id="A0A3R8YMM2"/>
<sequence>MNASTSPFVPDHHEVVIIGGGQAGLSMSHYLQKIGARHVVFEKHAALHSWRTQRWDSFCLVTPNWQCNLPGHPYAGDDPHGFMKKDQINDYLAGFRRQVNAPLREGVAVRRVVPRPQGGYEVHTAQGEQVSMCTADQVVVASGGYHVPIIPRLAERLPAGIVQVHSEQYRNPQSLPDGAVLVVGSGQSGSQIAEDLHLAGRQVHLAVGDAPRCARFYRGRDVVDWLADMNYYDMPVHQHPLREGVRDNTNHYVTGRDGGRDIDLRKFALEGMQLHGLLAGLDDGVMQFEPGLSAALDRADQVYNGINASIDKHIAAQGIEAPPPSVYEPVWQPDGEQLTLDLRAAGITAVVWCIGFRPDFEWLDAPVFNGRGQPVHTRGVTQHKGLYFLGLPWQYTWGSGRFSGVSRDAAFLAERIDALRELCPPLSMAA</sequence>
<reference evidence="2 3" key="1">
    <citation type="submission" date="2018-12" db="EMBL/GenBank/DDBJ databases">
        <title>The whole draft genome of Aquabacterium sp. SJQ9.</title>
        <authorList>
            <person name="Sun L."/>
            <person name="Gao X."/>
            <person name="Chen W."/>
            <person name="Huang K."/>
        </authorList>
    </citation>
    <scope>NUCLEOTIDE SEQUENCE [LARGE SCALE GENOMIC DNA]</scope>
    <source>
        <strain evidence="2 3">SJQ9</strain>
    </source>
</reference>
<keyword evidence="1" id="KW-0560">Oxidoreductase</keyword>
<keyword evidence="3" id="KW-1185">Reference proteome</keyword>
<dbReference type="GO" id="GO:0050660">
    <property type="term" value="F:flavin adenine dinucleotide binding"/>
    <property type="evidence" value="ECO:0007669"/>
    <property type="project" value="TreeGrafter"/>
</dbReference>
<dbReference type="Pfam" id="PF13738">
    <property type="entry name" value="Pyr_redox_3"/>
    <property type="match status" value="1"/>
</dbReference>
<dbReference type="PANTHER" id="PTHR43539">
    <property type="entry name" value="FLAVIN-BINDING MONOOXYGENASE-LIKE PROTEIN (AFU_ORTHOLOGUE AFUA_4G09220)"/>
    <property type="match status" value="1"/>
</dbReference>
<protein>
    <submittedName>
        <fullName evidence="2">MSMEG_0569 family flavin-dependent oxidoreductase</fullName>
    </submittedName>
</protein>
<evidence type="ECO:0000256" key="1">
    <source>
        <dbReference type="ARBA" id="ARBA00023002"/>
    </source>
</evidence>
<dbReference type="NCBIfam" id="TIGR04046">
    <property type="entry name" value="MSMEG_0569_nitr"/>
    <property type="match status" value="1"/>
</dbReference>
<name>A0A3R8YMM2_9BURK</name>
<dbReference type="InterPro" id="IPR024000">
    <property type="entry name" value="CHP04046_FMN-dependent"/>
</dbReference>
<dbReference type="OrthoDB" id="9773233at2"/>
<dbReference type="SUPFAM" id="SSF51905">
    <property type="entry name" value="FAD/NAD(P)-binding domain"/>
    <property type="match status" value="2"/>
</dbReference>
<gene>
    <name evidence="2" type="ORF">EIP75_13140</name>
</gene>
<dbReference type="EMBL" id="RSED01000009">
    <property type="protein sequence ID" value="RRS03892.1"/>
    <property type="molecule type" value="Genomic_DNA"/>
</dbReference>
<dbReference type="Proteomes" id="UP000269265">
    <property type="component" value="Unassembled WGS sequence"/>
</dbReference>
<dbReference type="Gene3D" id="3.50.50.60">
    <property type="entry name" value="FAD/NAD(P)-binding domain"/>
    <property type="match status" value="2"/>
</dbReference>
<proteinExistence type="predicted"/>
<dbReference type="InterPro" id="IPR050982">
    <property type="entry name" value="Auxin_biosynth/cation_transpt"/>
</dbReference>
<dbReference type="GO" id="GO:0004497">
    <property type="term" value="F:monooxygenase activity"/>
    <property type="evidence" value="ECO:0007669"/>
    <property type="project" value="TreeGrafter"/>
</dbReference>
<accession>A0A3R8YMM2</accession>
<comment type="caution">
    <text evidence="2">The sequence shown here is derived from an EMBL/GenBank/DDBJ whole genome shotgun (WGS) entry which is preliminary data.</text>
</comment>
<dbReference type="PRINTS" id="PR00411">
    <property type="entry name" value="PNDRDTASEI"/>
</dbReference>
<organism evidence="2 3">
    <name type="scientific">Aquabacterium soli</name>
    <dbReference type="NCBI Taxonomy" id="2493092"/>
    <lineage>
        <taxon>Bacteria</taxon>
        <taxon>Pseudomonadati</taxon>
        <taxon>Pseudomonadota</taxon>
        <taxon>Betaproteobacteria</taxon>
        <taxon>Burkholderiales</taxon>
        <taxon>Aquabacterium</taxon>
    </lineage>
</organism>
<dbReference type="PANTHER" id="PTHR43539:SF78">
    <property type="entry name" value="FLAVIN-CONTAINING MONOOXYGENASE"/>
    <property type="match status" value="1"/>
</dbReference>